<comment type="caution">
    <text evidence="1">The sequence shown here is derived from an EMBL/GenBank/DDBJ whole genome shotgun (WGS) entry which is preliminary data.</text>
</comment>
<sequence length="166" mass="18161">MNLSDTLSLTPKGVDEALNRTYKVNIRQRSVLILLGKPQTVEYVLQKQQQLFNRDEVIQIVNELAGEGFVDINGGTVARAAASLSSGSNIQLLEGIIISEAKFLLVDFCVDSFGTQSQTFVDELGGCKNEKNLQLCLKNIYAATEANSPDRLSILLKIIEEINATA</sequence>
<proteinExistence type="predicted"/>
<gene>
    <name evidence="1" type="ORF">GALL_184180</name>
</gene>
<name>A0A1J5RUQ9_9ZZZZ</name>
<reference evidence="1" key="1">
    <citation type="submission" date="2016-10" db="EMBL/GenBank/DDBJ databases">
        <title>Sequence of Gallionella enrichment culture.</title>
        <authorList>
            <person name="Poehlein A."/>
            <person name="Muehling M."/>
            <person name="Daniel R."/>
        </authorList>
    </citation>
    <scope>NUCLEOTIDE SEQUENCE</scope>
</reference>
<accession>A0A1J5RUQ9</accession>
<dbReference type="EMBL" id="MLJW01000105">
    <property type="protein sequence ID" value="OIQ99481.1"/>
    <property type="molecule type" value="Genomic_DNA"/>
</dbReference>
<protein>
    <submittedName>
        <fullName evidence="1">Uncharacterized protein</fullName>
    </submittedName>
</protein>
<dbReference type="AlphaFoldDB" id="A0A1J5RUQ9"/>
<evidence type="ECO:0000313" key="1">
    <source>
        <dbReference type="EMBL" id="OIQ99481.1"/>
    </source>
</evidence>
<organism evidence="1">
    <name type="scientific">mine drainage metagenome</name>
    <dbReference type="NCBI Taxonomy" id="410659"/>
    <lineage>
        <taxon>unclassified sequences</taxon>
        <taxon>metagenomes</taxon>
        <taxon>ecological metagenomes</taxon>
    </lineage>
</organism>